<evidence type="ECO:0000256" key="4">
    <source>
        <dbReference type="ARBA" id="ARBA00022833"/>
    </source>
</evidence>
<dbReference type="EMBL" id="DXDU01000116">
    <property type="protein sequence ID" value="HIY26942.1"/>
    <property type="molecule type" value="Genomic_DNA"/>
</dbReference>
<dbReference type="SUPFAM" id="SSF111304">
    <property type="entry name" value="Recombination protein RecR"/>
    <property type="match status" value="1"/>
</dbReference>
<reference evidence="9" key="1">
    <citation type="journal article" date="2021" name="PeerJ">
        <title>Extensive microbial diversity within the chicken gut microbiome revealed by metagenomics and culture.</title>
        <authorList>
            <person name="Gilroy R."/>
            <person name="Ravi A."/>
            <person name="Getino M."/>
            <person name="Pursley I."/>
            <person name="Horton D.L."/>
            <person name="Alikhan N.F."/>
            <person name="Baker D."/>
            <person name="Gharbi K."/>
            <person name="Hall N."/>
            <person name="Watson M."/>
            <person name="Adriaenssens E.M."/>
            <person name="Foster-Nyarko E."/>
            <person name="Jarju S."/>
            <person name="Secka A."/>
            <person name="Antonio M."/>
            <person name="Oren A."/>
            <person name="Chaudhuri R.R."/>
            <person name="La Ragione R."/>
            <person name="Hildebrand F."/>
            <person name="Pallen M.J."/>
        </authorList>
    </citation>
    <scope>NUCLEOTIDE SEQUENCE</scope>
    <source>
        <strain evidence="9">1282</strain>
    </source>
</reference>
<dbReference type="GO" id="GO:0006281">
    <property type="term" value="P:DNA repair"/>
    <property type="evidence" value="ECO:0007669"/>
    <property type="project" value="UniProtKB-UniRule"/>
</dbReference>
<name>A0A9D1YDG4_9FIRM</name>
<keyword evidence="6 7" id="KW-0234">DNA repair</keyword>
<accession>A0A9D1YDG4</accession>
<dbReference type="Pfam" id="PF21176">
    <property type="entry name" value="RecR_HhH"/>
    <property type="match status" value="1"/>
</dbReference>
<dbReference type="HAMAP" id="MF_00017">
    <property type="entry name" value="RecR"/>
    <property type="match status" value="1"/>
</dbReference>
<keyword evidence="3 7" id="KW-0863">Zinc-finger</keyword>
<dbReference type="Gene3D" id="1.10.8.420">
    <property type="entry name" value="RecR Domain 1"/>
    <property type="match status" value="1"/>
</dbReference>
<dbReference type="Gene3D" id="6.10.250.240">
    <property type="match status" value="1"/>
</dbReference>
<dbReference type="PROSITE" id="PS01300">
    <property type="entry name" value="RECR"/>
    <property type="match status" value="1"/>
</dbReference>
<comment type="similarity">
    <text evidence="7">Belongs to the RecR family.</text>
</comment>
<evidence type="ECO:0000256" key="6">
    <source>
        <dbReference type="ARBA" id="ARBA00023204"/>
    </source>
</evidence>
<dbReference type="NCBIfam" id="TIGR00615">
    <property type="entry name" value="recR"/>
    <property type="match status" value="1"/>
</dbReference>
<dbReference type="CDD" id="cd01025">
    <property type="entry name" value="TOPRIM_recR"/>
    <property type="match status" value="1"/>
</dbReference>
<organism evidence="9 10">
    <name type="scientific">Candidatus Acutalibacter pullistercoris</name>
    <dbReference type="NCBI Taxonomy" id="2838418"/>
    <lineage>
        <taxon>Bacteria</taxon>
        <taxon>Bacillati</taxon>
        <taxon>Bacillota</taxon>
        <taxon>Clostridia</taxon>
        <taxon>Eubacteriales</taxon>
        <taxon>Acutalibacteraceae</taxon>
        <taxon>Acutalibacter</taxon>
    </lineage>
</organism>
<evidence type="ECO:0000313" key="9">
    <source>
        <dbReference type="EMBL" id="HIY26942.1"/>
    </source>
</evidence>
<dbReference type="Pfam" id="PF21175">
    <property type="entry name" value="RecR_C"/>
    <property type="match status" value="1"/>
</dbReference>
<evidence type="ECO:0000313" key="10">
    <source>
        <dbReference type="Proteomes" id="UP000823915"/>
    </source>
</evidence>
<keyword evidence="1 7" id="KW-0479">Metal-binding</keyword>
<keyword evidence="4 7" id="KW-0862">Zinc</keyword>
<evidence type="ECO:0000259" key="8">
    <source>
        <dbReference type="PROSITE" id="PS50880"/>
    </source>
</evidence>
<dbReference type="InterPro" id="IPR015967">
    <property type="entry name" value="Rcmb_RecR_Znf"/>
</dbReference>
<feature type="domain" description="Toprim" evidence="8">
    <location>
        <begin position="82"/>
        <end position="176"/>
    </location>
</feature>
<comment type="function">
    <text evidence="7">May play a role in DNA repair. It seems to be involved in an RecBC-independent recombinational process of DNA repair. It may act with RecF and RecO.</text>
</comment>
<keyword evidence="5 7" id="KW-0233">DNA recombination</keyword>
<dbReference type="AlphaFoldDB" id="A0A9D1YDG4"/>
<evidence type="ECO:0000256" key="7">
    <source>
        <dbReference type="HAMAP-Rule" id="MF_00017"/>
    </source>
</evidence>
<dbReference type="InterPro" id="IPR023627">
    <property type="entry name" value="Rcmb_RecR"/>
</dbReference>
<dbReference type="Gene3D" id="3.30.60.80">
    <property type="match status" value="1"/>
</dbReference>
<gene>
    <name evidence="7 9" type="primary">recR</name>
    <name evidence="9" type="ORF">H9838_07215</name>
</gene>
<protein>
    <recommendedName>
        <fullName evidence="7">Recombination protein RecR</fullName>
    </recommendedName>
</protein>
<comment type="caution">
    <text evidence="9">The sequence shown here is derived from an EMBL/GenBank/DDBJ whole genome shotgun (WGS) entry which is preliminary data.</text>
</comment>
<proteinExistence type="inferred from homology"/>
<dbReference type="PANTHER" id="PTHR30446">
    <property type="entry name" value="RECOMBINATION PROTEIN RECR"/>
    <property type="match status" value="1"/>
</dbReference>
<dbReference type="GO" id="GO:0006310">
    <property type="term" value="P:DNA recombination"/>
    <property type="evidence" value="ECO:0007669"/>
    <property type="project" value="UniProtKB-UniRule"/>
</dbReference>
<dbReference type="Proteomes" id="UP000823915">
    <property type="component" value="Unassembled WGS sequence"/>
</dbReference>
<dbReference type="InterPro" id="IPR000093">
    <property type="entry name" value="DNA_Rcmb_RecR"/>
</dbReference>
<dbReference type="GO" id="GO:0008270">
    <property type="term" value="F:zinc ion binding"/>
    <property type="evidence" value="ECO:0007669"/>
    <property type="project" value="UniProtKB-KW"/>
</dbReference>
<dbReference type="Pfam" id="PF02132">
    <property type="entry name" value="RecR_ZnF"/>
    <property type="match status" value="1"/>
</dbReference>
<keyword evidence="2 7" id="KW-0227">DNA damage</keyword>
<dbReference type="InterPro" id="IPR034137">
    <property type="entry name" value="TOPRIM_RecR"/>
</dbReference>
<evidence type="ECO:0000256" key="3">
    <source>
        <dbReference type="ARBA" id="ARBA00022771"/>
    </source>
</evidence>
<dbReference type="InterPro" id="IPR006171">
    <property type="entry name" value="TOPRIM_dom"/>
</dbReference>
<evidence type="ECO:0000256" key="1">
    <source>
        <dbReference type="ARBA" id="ARBA00022723"/>
    </source>
</evidence>
<dbReference type="SMART" id="SM00493">
    <property type="entry name" value="TOPRIM"/>
    <property type="match status" value="1"/>
</dbReference>
<dbReference type="PANTHER" id="PTHR30446:SF0">
    <property type="entry name" value="RECOMBINATION PROTEIN RECR"/>
    <property type="match status" value="1"/>
</dbReference>
<dbReference type="GO" id="GO:0003677">
    <property type="term" value="F:DNA binding"/>
    <property type="evidence" value="ECO:0007669"/>
    <property type="project" value="UniProtKB-UniRule"/>
</dbReference>
<feature type="zinc finger region" description="C4-type" evidence="7">
    <location>
        <begin position="59"/>
        <end position="74"/>
    </location>
</feature>
<evidence type="ECO:0000256" key="2">
    <source>
        <dbReference type="ARBA" id="ARBA00022763"/>
    </source>
</evidence>
<dbReference type="PROSITE" id="PS50880">
    <property type="entry name" value="TOPRIM"/>
    <property type="match status" value="1"/>
</dbReference>
<dbReference type="Pfam" id="PF13662">
    <property type="entry name" value="Toprim_4"/>
    <property type="match status" value="1"/>
</dbReference>
<dbReference type="Gene3D" id="3.40.1360.10">
    <property type="match status" value="1"/>
</dbReference>
<evidence type="ECO:0000256" key="5">
    <source>
        <dbReference type="ARBA" id="ARBA00023172"/>
    </source>
</evidence>
<sequence length="199" mass="21853">MAQYHVPPLERLVEKFESLPGIGHKSAQRLAYHVLDMTAAEAKSFADAITQAHETIHMCSLCCNLTDGELCPVCRSDTRDRSLICVVEEPKDVFAIERAGDYCGLYHVLHGAISPLSGIGPDQLKIKELLARIDDSVEEVIMATNPTVEGEATAMYLSRLLKPLGVKVTRLAYGIPVGGDLEYADEVTLQRAMEGRQEL</sequence>
<reference evidence="9" key="2">
    <citation type="submission" date="2021-04" db="EMBL/GenBank/DDBJ databases">
        <authorList>
            <person name="Gilroy R."/>
        </authorList>
    </citation>
    <scope>NUCLEOTIDE SEQUENCE</scope>
    <source>
        <strain evidence="9">1282</strain>
    </source>
</reference>